<evidence type="ECO:0000256" key="1">
    <source>
        <dbReference type="SAM" id="MobiDB-lite"/>
    </source>
</evidence>
<evidence type="ECO:0000313" key="2">
    <source>
        <dbReference type="EMBL" id="SHK30485.1"/>
    </source>
</evidence>
<dbReference type="AlphaFoldDB" id="A0A1M6RDC0"/>
<name>A0A1M6RDC0_REIAG</name>
<accession>A0A1M6RDC0</accession>
<gene>
    <name evidence="2" type="ORF">SAMN04488028_104129</name>
</gene>
<sequence>MRAGMVNAKQVIVTFHVNQNLSVGASARFVSELPVLEAKISTTIGAGNNRSKRQQKYRDTKNYYRTRRSRRF</sequence>
<proteinExistence type="predicted"/>
<dbReference type="Proteomes" id="UP000184474">
    <property type="component" value="Unassembled WGS sequence"/>
</dbReference>
<organism evidence="2 3">
    <name type="scientific">Reichenbachiella agariperforans</name>
    <dbReference type="NCBI Taxonomy" id="156994"/>
    <lineage>
        <taxon>Bacteria</taxon>
        <taxon>Pseudomonadati</taxon>
        <taxon>Bacteroidota</taxon>
        <taxon>Cytophagia</taxon>
        <taxon>Cytophagales</taxon>
        <taxon>Reichenbachiellaceae</taxon>
        <taxon>Reichenbachiella</taxon>
    </lineage>
</organism>
<feature type="region of interest" description="Disordered" evidence="1">
    <location>
        <begin position="44"/>
        <end position="72"/>
    </location>
</feature>
<keyword evidence="3" id="KW-1185">Reference proteome</keyword>
<dbReference type="EMBL" id="FRAA01000004">
    <property type="protein sequence ID" value="SHK30485.1"/>
    <property type="molecule type" value="Genomic_DNA"/>
</dbReference>
<evidence type="ECO:0000313" key="3">
    <source>
        <dbReference type="Proteomes" id="UP000184474"/>
    </source>
</evidence>
<protein>
    <submittedName>
        <fullName evidence="2">Uncharacterized protein</fullName>
    </submittedName>
</protein>
<reference evidence="3" key="1">
    <citation type="submission" date="2016-11" db="EMBL/GenBank/DDBJ databases">
        <authorList>
            <person name="Varghese N."/>
            <person name="Submissions S."/>
        </authorList>
    </citation>
    <scope>NUCLEOTIDE SEQUENCE [LARGE SCALE GENOMIC DNA]</scope>
    <source>
        <strain evidence="3">DSM 26134</strain>
    </source>
</reference>